<dbReference type="EMBL" id="CP051774">
    <property type="protein sequence ID" value="QJE96611.1"/>
    <property type="molecule type" value="Genomic_DNA"/>
</dbReference>
<feature type="region of interest" description="Disordered" evidence="1">
    <location>
        <begin position="20"/>
        <end position="41"/>
    </location>
</feature>
<feature type="chain" id="PRO_5033043241" evidence="2">
    <location>
        <begin position="22"/>
        <end position="113"/>
    </location>
</feature>
<evidence type="ECO:0000256" key="1">
    <source>
        <dbReference type="SAM" id="MobiDB-lite"/>
    </source>
</evidence>
<proteinExistence type="predicted"/>
<feature type="compositionally biased region" description="Basic and acidic residues" evidence="1">
    <location>
        <begin position="20"/>
        <end position="36"/>
    </location>
</feature>
<keyword evidence="2" id="KW-0732">Signal</keyword>
<keyword evidence="4" id="KW-1185">Reference proteome</keyword>
<dbReference type="KEGG" id="luo:HHL09_12720"/>
<protein>
    <submittedName>
        <fullName evidence="3">Uncharacterized protein</fullName>
    </submittedName>
</protein>
<evidence type="ECO:0000256" key="2">
    <source>
        <dbReference type="SAM" id="SignalP"/>
    </source>
</evidence>
<sequence>MRPALATLYLLLVLAPSAVHSEDRSKVHSPRMNEEKPWEDDPSDRYFEGWLRYKEAERLKETKPEEAREGYSTALELFKEIQARWPEWKKDMVKNRIATTEETLKLLEKGKGE</sequence>
<reference evidence="3 4" key="1">
    <citation type="submission" date="2020-04" db="EMBL/GenBank/DDBJ databases">
        <title>Luteolibacter sp. G-1-1-1 isolated from soil.</title>
        <authorList>
            <person name="Dahal R.H."/>
        </authorList>
    </citation>
    <scope>NUCLEOTIDE SEQUENCE [LARGE SCALE GENOMIC DNA]</scope>
    <source>
        <strain evidence="3 4">G-1-1-1</strain>
    </source>
</reference>
<dbReference type="RefSeq" id="WP_169455012.1">
    <property type="nucleotide sequence ID" value="NZ_CP051774.1"/>
</dbReference>
<accession>A0A858RJ54</accession>
<organism evidence="3 4">
    <name type="scientific">Luteolibacter luteus</name>
    <dbReference type="NCBI Taxonomy" id="2728835"/>
    <lineage>
        <taxon>Bacteria</taxon>
        <taxon>Pseudomonadati</taxon>
        <taxon>Verrucomicrobiota</taxon>
        <taxon>Verrucomicrobiia</taxon>
        <taxon>Verrucomicrobiales</taxon>
        <taxon>Verrucomicrobiaceae</taxon>
        <taxon>Luteolibacter</taxon>
    </lineage>
</organism>
<evidence type="ECO:0000313" key="4">
    <source>
        <dbReference type="Proteomes" id="UP000501812"/>
    </source>
</evidence>
<name>A0A858RJ54_9BACT</name>
<gene>
    <name evidence="3" type="ORF">HHL09_12720</name>
</gene>
<evidence type="ECO:0000313" key="3">
    <source>
        <dbReference type="EMBL" id="QJE96611.1"/>
    </source>
</evidence>
<dbReference type="Proteomes" id="UP000501812">
    <property type="component" value="Chromosome"/>
</dbReference>
<feature type="signal peptide" evidence="2">
    <location>
        <begin position="1"/>
        <end position="21"/>
    </location>
</feature>
<dbReference type="AlphaFoldDB" id="A0A858RJ54"/>